<reference evidence="2 3" key="1">
    <citation type="submission" date="2024-02" db="EMBL/GenBank/DDBJ databases">
        <authorList>
            <person name="Chen Y."/>
            <person name="Shah S."/>
            <person name="Dougan E. K."/>
            <person name="Thang M."/>
            <person name="Chan C."/>
        </authorList>
    </citation>
    <scope>NUCLEOTIDE SEQUENCE [LARGE SCALE GENOMIC DNA]</scope>
</reference>
<feature type="region of interest" description="Disordered" evidence="1">
    <location>
        <begin position="72"/>
        <end position="93"/>
    </location>
</feature>
<feature type="compositionally biased region" description="Basic and acidic residues" evidence="1">
    <location>
        <begin position="72"/>
        <end position="81"/>
    </location>
</feature>
<name>A0ABP0NR96_9DINO</name>
<accession>A0ABP0NR96</accession>
<dbReference type="Proteomes" id="UP001642464">
    <property type="component" value="Unassembled WGS sequence"/>
</dbReference>
<protein>
    <submittedName>
        <fullName evidence="2">Uncharacterized protein</fullName>
    </submittedName>
</protein>
<evidence type="ECO:0000313" key="3">
    <source>
        <dbReference type="Proteomes" id="UP001642464"/>
    </source>
</evidence>
<sequence length="127" mass="14521">MKGAGKGPSQRPRASSGWRQPFGGKGESFGKGTTFTERPSRDLHPQRMVFGGYSKERASYVASHKVAERVRKMGEGPERRAIPPVQSSDADYDWEDEDWYEGEWGDGDWGDAWGWYGWDGWDEGWQW</sequence>
<dbReference type="EMBL" id="CAXAMM010029569">
    <property type="protein sequence ID" value="CAK9064970.1"/>
    <property type="molecule type" value="Genomic_DNA"/>
</dbReference>
<proteinExistence type="predicted"/>
<feature type="region of interest" description="Disordered" evidence="1">
    <location>
        <begin position="1"/>
        <end position="44"/>
    </location>
</feature>
<evidence type="ECO:0000256" key="1">
    <source>
        <dbReference type="SAM" id="MobiDB-lite"/>
    </source>
</evidence>
<evidence type="ECO:0000313" key="2">
    <source>
        <dbReference type="EMBL" id="CAK9064970.1"/>
    </source>
</evidence>
<comment type="caution">
    <text evidence="2">The sequence shown here is derived from an EMBL/GenBank/DDBJ whole genome shotgun (WGS) entry which is preliminary data.</text>
</comment>
<keyword evidence="3" id="KW-1185">Reference proteome</keyword>
<organism evidence="2 3">
    <name type="scientific">Durusdinium trenchii</name>
    <dbReference type="NCBI Taxonomy" id="1381693"/>
    <lineage>
        <taxon>Eukaryota</taxon>
        <taxon>Sar</taxon>
        <taxon>Alveolata</taxon>
        <taxon>Dinophyceae</taxon>
        <taxon>Suessiales</taxon>
        <taxon>Symbiodiniaceae</taxon>
        <taxon>Durusdinium</taxon>
    </lineage>
</organism>
<gene>
    <name evidence="2" type="ORF">SCF082_LOCUS33362</name>
</gene>